<gene>
    <name evidence="1" type="ORF">MRB53_013754</name>
</gene>
<reference evidence="1 2" key="1">
    <citation type="journal article" date="2022" name="Hortic Res">
        <title>A haplotype resolved chromosomal level avocado genome allows analysis of novel avocado genes.</title>
        <authorList>
            <person name="Nath O."/>
            <person name="Fletcher S.J."/>
            <person name="Hayward A."/>
            <person name="Shaw L.M."/>
            <person name="Masouleh A.K."/>
            <person name="Furtado A."/>
            <person name="Henry R.J."/>
            <person name="Mitter N."/>
        </authorList>
    </citation>
    <scope>NUCLEOTIDE SEQUENCE [LARGE SCALE GENOMIC DNA]</scope>
    <source>
        <strain evidence="2">cv. Hass</strain>
    </source>
</reference>
<dbReference type="EMBL" id="CM056812">
    <property type="protein sequence ID" value="KAJ8617568.1"/>
    <property type="molecule type" value="Genomic_DNA"/>
</dbReference>
<evidence type="ECO:0000313" key="1">
    <source>
        <dbReference type="EMBL" id="KAJ8617568.1"/>
    </source>
</evidence>
<accession>A0ACC2K948</accession>
<protein>
    <submittedName>
        <fullName evidence="1">Uncharacterized protein</fullName>
    </submittedName>
</protein>
<sequence length="135" mass="14533">MGRPNGAKNGGRKRRCRDSSPMVVKLSSATNLVMGQVKILKRGEKLDPSSPFKELQSDGGCDMAVKEDSSTIEIERFVDVVSCTGRLGPDPSSLPIPTFTSLWKKKKGSSSCSCSSEGIHDPPRRFQAYAPSIGS</sequence>
<proteinExistence type="predicted"/>
<organism evidence="1 2">
    <name type="scientific">Persea americana</name>
    <name type="common">Avocado</name>
    <dbReference type="NCBI Taxonomy" id="3435"/>
    <lineage>
        <taxon>Eukaryota</taxon>
        <taxon>Viridiplantae</taxon>
        <taxon>Streptophyta</taxon>
        <taxon>Embryophyta</taxon>
        <taxon>Tracheophyta</taxon>
        <taxon>Spermatophyta</taxon>
        <taxon>Magnoliopsida</taxon>
        <taxon>Magnoliidae</taxon>
        <taxon>Laurales</taxon>
        <taxon>Lauraceae</taxon>
        <taxon>Persea</taxon>
    </lineage>
</organism>
<dbReference type="Proteomes" id="UP001234297">
    <property type="component" value="Chromosome 4"/>
</dbReference>
<comment type="caution">
    <text evidence="1">The sequence shown here is derived from an EMBL/GenBank/DDBJ whole genome shotgun (WGS) entry which is preliminary data.</text>
</comment>
<keyword evidence="2" id="KW-1185">Reference proteome</keyword>
<evidence type="ECO:0000313" key="2">
    <source>
        <dbReference type="Proteomes" id="UP001234297"/>
    </source>
</evidence>
<name>A0ACC2K948_PERAE</name>